<sequence length="127" mass="13708">MDRELYVPRSWTCVPDRCQAAGLGEDTAFATEPEPAARMIGRFLDAGHHVGWVAGDEVYGGNSKPRTALEDRGVGYVLAVACSHEATTGAGKFRADALTAKAPGPRPVDDRLCLQGILYVLYNDISW</sequence>
<dbReference type="EMBL" id="BAAASZ010000035">
    <property type="protein sequence ID" value="GAA2459862.1"/>
    <property type="molecule type" value="Genomic_DNA"/>
</dbReference>
<gene>
    <name evidence="2" type="ORF">GCM10010405_50130</name>
</gene>
<evidence type="ECO:0000313" key="3">
    <source>
        <dbReference type="Proteomes" id="UP001501638"/>
    </source>
</evidence>
<evidence type="ECO:0000313" key="2">
    <source>
        <dbReference type="EMBL" id="GAA2459862.1"/>
    </source>
</evidence>
<dbReference type="Pfam" id="PF13546">
    <property type="entry name" value="DDE_5"/>
    <property type="match status" value="1"/>
</dbReference>
<dbReference type="Proteomes" id="UP001501638">
    <property type="component" value="Unassembled WGS sequence"/>
</dbReference>
<keyword evidence="3" id="KW-1185">Reference proteome</keyword>
<proteinExistence type="predicted"/>
<accession>A0ABN3KHJ8</accession>
<dbReference type="InterPro" id="IPR038721">
    <property type="entry name" value="IS701-like_DDE_dom"/>
</dbReference>
<feature type="domain" description="Transposase IS701-like DDE" evidence="1">
    <location>
        <begin position="2"/>
        <end position="111"/>
    </location>
</feature>
<reference evidence="2 3" key="1">
    <citation type="journal article" date="2019" name="Int. J. Syst. Evol. Microbiol.">
        <title>The Global Catalogue of Microorganisms (GCM) 10K type strain sequencing project: providing services to taxonomists for standard genome sequencing and annotation.</title>
        <authorList>
            <consortium name="The Broad Institute Genomics Platform"/>
            <consortium name="The Broad Institute Genome Sequencing Center for Infectious Disease"/>
            <person name="Wu L."/>
            <person name="Ma J."/>
        </authorList>
    </citation>
    <scope>NUCLEOTIDE SEQUENCE [LARGE SCALE GENOMIC DNA]</scope>
    <source>
        <strain evidence="2 3">JCM 6305</strain>
    </source>
</reference>
<name>A0ABN3KHJ8_9ACTN</name>
<comment type="caution">
    <text evidence="2">The sequence shown here is derived from an EMBL/GenBank/DDBJ whole genome shotgun (WGS) entry which is preliminary data.</text>
</comment>
<evidence type="ECO:0000259" key="1">
    <source>
        <dbReference type="Pfam" id="PF13546"/>
    </source>
</evidence>
<organism evidence="2 3">
    <name type="scientific">Streptomyces macrosporus</name>
    <dbReference type="NCBI Taxonomy" id="44032"/>
    <lineage>
        <taxon>Bacteria</taxon>
        <taxon>Bacillati</taxon>
        <taxon>Actinomycetota</taxon>
        <taxon>Actinomycetes</taxon>
        <taxon>Kitasatosporales</taxon>
        <taxon>Streptomycetaceae</taxon>
        <taxon>Streptomyces</taxon>
    </lineage>
</organism>
<protein>
    <recommendedName>
        <fullName evidence="1">Transposase IS701-like DDE domain-containing protein</fullName>
    </recommendedName>
</protein>